<comment type="caution">
    <text evidence="3">The sequence shown here is derived from an EMBL/GenBank/DDBJ whole genome shotgun (WGS) entry which is preliminary data.</text>
</comment>
<dbReference type="Proteomes" id="UP000886998">
    <property type="component" value="Unassembled WGS sequence"/>
</dbReference>
<accession>A0A8X6X4A7</accession>
<evidence type="ECO:0000256" key="1">
    <source>
        <dbReference type="SAM" id="MobiDB-lite"/>
    </source>
</evidence>
<keyword evidence="2" id="KW-0472">Membrane</keyword>
<feature type="transmembrane region" description="Helical" evidence="2">
    <location>
        <begin position="6"/>
        <end position="28"/>
    </location>
</feature>
<protein>
    <submittedName>
        <fullName evidence="3">Uncharacterized protein</fullName>
    </submittedName>
</protein>
<keyword evidence="4" id="KW-1185">Reference proteome</keyword>
<reference evidence="3" key="1">
    <citation type="submission" date="2020-08" db="EMBL/GenBank/DDBJ databases">
        <title>Multicomponent nature underlies the extraordinary mechanical properties of spider dragline silk.</title>
        <authorList>
            <person name="Kono N."/>
            <person name="Nakamura H."/>
            <person name="Mori M."/>
            <person name="Yoshida Y."/>
            <person name="Ohtoshi R."/>
            <person name="Malay A.D."/>
            <person name="Moran D.A.P."/>
            <person name="Tomita M."/>
            <person name="Numata K."/>
            <person name="Arakawa K."/>
        </authorList>
    </citation>
    <scope>NUCLEOTIDE SEQUENCE</scope>
</reference>
<feature type="region of interest" description="Disordered" evidence="1">
    <location>
        <begin position="49"/>
        <end position="78"/>
    </location>
</feature>
<evidence type="ECO:0000313" key="3">
    <source>
        <dbReference type="EMBL" id="GFY45831.1"/>
    </source>
</evidence>
<dbReference type="AlphaFoldDB" id="A0A8X6X4A7"/>
<keyword evidence="2" id="KW-1133">Transmembrane helix</keyword>
<proteinExistence type="predicted"/>
<evidence type="ECO:0000313" key="4">
    <source>
        <dbReference type="Proteomes" id="UP000886998"/>
    </source>
</evidence>
<sequence>MIGTGSITPITGTVPFLFAVIALGSLAAKGGGRERKVFEHLVRNESHDEKIMPLPSLSPARNAPAQALKAQRENGSNY</sequence>
<keyword evidence="2" id="KW-0812">Transmembrane</keyword>
<evidence type="ECO:0000256" key="2">
    <source>
        <dbReference type="SAM" id="Phobius"/>
    </source>
</evidence>
<name>A0A8X6X4A7_9ARAC</name>
<dbReference type="EMBL" id="BMAV01005073">
    <property type="protein sequence ID" value="GFY45831.1"/>
    <property type="molecule type" value="Genomic_DNA"/>
</dbReference>
<gene>
    <name evidence="3" type="ORF">TNIN_60161</name>
</gene>
<organism evidence="3 4">
    <name type="scientific">Trichonephila inaurata madagascariensis</name>
    <dbReference type="NCBI Taxonomy" id="2747483"/>
    <lineage>
        <taxon>Eukaryota</taxon>
        <taxon>Metazoa</taxon>
        <taxon>Ecdysozoa</taxon>
        <taxon>Arthropoda</taxon>
        <taxon>Chelicerata</taxon>
        <taxon>Arachnida</taxon>
        <taxon>Araneae</taxon>
        <taxon>Araneomorphae</taxon>
        <taxon>Entelegynae</taxon>
        <taxon>Araneoidea</taxon>
        <taxon>Nephilidae</taxon>
        <taxon>Trichonephila</taxon>
        <taxon>Trichonephila inaurata</taxon>
    </lineage>
</organism>